<keyword evidence="3" id="KW-1185">Reference proteome</keyword>
<dbReference type="EMBL" id="JAAOAO010000039">
    <property type="protein sequence ID" value="KAF5566573.1"/>
    <property type="molecule type" value="Genomic_DNA"/>
</dbReference>
<comment type="caution">
    <text evidence="2">The sequence shown here is derived from an EMBL/GenBank/DDBJ whole genome shotgun (WGS) entry which is preliminary data.</text>
</comment>
<dbReference type="Proteomes" id="UP000574317">
    <property type="component" value="Unassembled WGS sequence"/>
</dbReference>
<dbReference type="AlphaFoldDB" id="A0A8H5NJ23"/>
<evidence type="ECO:0000256" key="1">
    <source>
        <dbReference type="SAM" id="MobiDB-lite"/>
    </source>
</evidence>
<sequence>MQSKTEPLSEYVQMPPQINQPSGLNSLFVIPGPGSHKKIAKRDDDRGVHERLEPLWQAANEWDQPIWGWVAINYPGNGLQFFLPDGTFYRELRLPAGPENKMRFDSSHKPLWLPSQKPDDPKEVLRWDMKQLLRLVETLAKSPPYLGKFVDMVQRASSAKTSVSGYAEFGSALIGLPLALTYMAWSLELAGPECTSQMDDDRAPSRTLLPPRLEDKDPPYQYSFPIKIGDKQPDFDGLVGYFLPKATEDVEHGDTLDLTKIYSHFAIAKAPAATTTTNDHQSEGPIIPITSENYPQVRTHYIAPSSVQTPADYAVQHDLELQLSGIVVGALSDPFLPCHAFTAILPPKELSLPPWTWENSLARIATFFNAGPLLISSNVPSFNTENELMQGSQIPEFDDETAGNGELSRVVSLPVADMATGWAWLEPYTVKSITEETEHPQSP</sequence>
<accession>A0A8H5NJ23</accession>
<reference evidence="2 3" key="1">
    <citation type="submission" date="2020-05" db="EMBL/GenBank/DDBJ databases">
        <title>Identification and distribution of gene clusters putatively required for synthesis of sphingolipid metabolism inhibitors in phylogenetically diverse species of the filamentous fungus Fusarium.</title>
        <authorList>
            <person name="Kim H.-S."/>
            <person name="Busman M."/>
            <person name="Brown D.W."/>
            <person name="Divon H."/>
            <person name="Uhlig S."/>
            <person name="Proctor R.H."/>
        </authorList>
    </citation>
    <scope>NUCLEOTIDE SEQUENCE [LARGE SCALE GENOMIC DNA]</scope>
    <source>
        <strain evidence="2 3">NRRL 25196</strain>
    </source>
</reference>
<evidence type="ECO:0000313" key="2">
    <source>
        <dbReference type="EMBL" id="KAF5566573.1"/>
    </source>
</evidence>
<name>A0A8H5NJ23_9HYPO</name>
<gene>
    <name evidence="2" type="ORF">FNAPI_1032</name>
</gene>
<protein>
    <submittedName>
        <fullName evidence="2">Uncharacterized protein</fullName>
    </submittedName>
</protein>
<feature type="region of interest" description="Disordered" evidence="1">
    <location>
        <begin position="195"/>
        <end position="214"/>
    </location>
</feature>
<proteinExistence type="predicted"/>
<evidence type="ECO:0000313" key="3">
    <source>
        <dbReference type="Proteomes" id="UP000574317"/>
    </source>
</evidence>
<organism evidence="2 3">
    <name type="scientific">Fusarium napiforme</name>
    <dbReference type="NCBI Taxonomy" id="42672"/>
    <lineage>
        <taxon>Eukaryota</taxon>
        <taxon>Fungi</taxon>
        <taxon>Dikarya</taxon>
        <taxon>Ascomycota</taxon>
        <taxon>Pezizomycotina</taxon>
        <taxon>Sordariomycetes</taxon>
        <taxon>Hypocreomycetidae</taxon>
        <taxon>Hypocreales</taxon>
        <taxon>Nectriaceae</taxon>
        <taxon>Fusarium</taxon>
        <taxon>Fusarium fujikuroi species complex</taxon>
    </lineage>
</organism>